<keyword evidence="5" id="KW-1185">Reference proteome</keyword>
<dbReference type="InParanoid" id="A0A1Y1XGA9"/>
<dbReference type="GO" id="GO:0042407">
    <property type="term" value="P:cristae formation"/>
    <property type="evidence" value="ECO:0007669"/>
    <property type="project" value="InterPro"/>
</dbReference>
<protein>
    <recommendedName>
        <fullName evidence="1">MICOS complex subunit</fullName>
    </recommendedName>
</protein>
<gene>
    <name evidence="4" type="ORF">K493DRAFT_86771</name>
</gene>
<dbReference type="FunCoup" id="A0A1Y1XGA9">
    <property type="interactions" value="44"/>
</dbReference>
<keyword evidence="2" id="KW-0175">Coiled coil</keyword>
<dbReference type="Proteomes" id="UP000193498">
    <property type="component" value="Unassembled WGS sequence"/>
</dbReference>
<keyword evidence="1" id="KW-0999">Mitochondrion inner membrane</keyword>
<dbReference type="GO" id="GO:0061617">
    <property type="term" value="C:MICOS complex"/>
    <property type="evidence" value="ECO:0007669"/>
    <property type="project" value="UniProtKB-UniRule"/>
</dbReference>
<dbReference type="InterPro" id="IPR033181">
    <property type="entry name" value="Mic26_fungi"/>
</dbReference>
<dbReference type="PANTHER" id="PTHR28268">
    <property type="entry name" value="MICOS SUBUNIT MIC26"/>
    <property type="match status" value="1"/>
</dbReference>
<feature type="coiled-coil region" evidence="2">
    <location>
        <begin position="164"/>
        <end position="198"/>
    </location>
</feature>
<dbReference type="EMBL" id="MCFE01000602">
    <property type="protein sequence ID" value="ORX84785.1"/>
    <property type="molecule type" value="Genomic_DNA"/>
</dbReference>
<feature type="chain" id="PRO_5012824476" description="MICOS complex subunit" evidence="3">
    <location>
        <begin position="21"/>
        <end position="265"/>
    </location>
</feature>
<accession>A0A1Y1XGA9</accession>
<dbReference type="InterPro" id="IPR019166">
    <property type="entry name" value="MIC26/MIC27"/>
</dbReference>
<reference evidence="4 5" key="1">
    <citation type="submission" date="2016-07" db="EMBL/GenBank/DDBJ databases">
        <title>Pervasive Adenine N6-methylation of Active Genes in Fungi.</title>
        <authorList>
            <consortium name="DOE Joint Genome Institute"/>
            <person name="Mondo S.J."/>
            <person name="Dannebaum R.O."/>
            <person name="Kuo R.C."/>
            <person name="Labutti K."/>
            <person name="Haridas S."/>
            <person name="Kuo A."/>
            <person name="Salamov A."/>
            <person name="Ahrendt S.R."/>
            <person name="Lipzen A."/>
            <person name="Sullivan W."/>
            <person name="Andreopoulos W.B."/>
            <person name="Clum A."/>
            <person name="Lindquist E."/>
            <person name="Daum C."/>
            <person name="Ramamoorthy G.K."/>
            <person name="Gryganskyi A."/>
            <person name="Culley D."/>
            <person name="Magnuson J.K."/>
            <person name="James T.Y."/>
            <person name="O'Malley M.A."/>
            <person name="Stajich J.E."/>
            <person name="Spatafora J.W."/>
            <person name="Visel A."/>
            <person name="Grigoriev I.V."/>
        </authorList>
    </citation>
    <scope>NUCLEOTIDE SEQUENCE [LARGE SCALE GENOMIC DNA]</scope>
    <source>
        <strain evidence="4 5">CBS 931.73</strain>
    </source>
</reference>
<comment type="subunit">
    <text evidence="1">Component of the mitochondrial contact site and cristae organizing system (MICOS) complex.</text>
</comment>
<evidence type="ECO:0000256" key="3">
    <source>
        <dbReference type="SAM" id="SignalP"/>
    </source>
</evidence>
<evidence type="ECO:0000313" key="4">
    <source>
        <dbReference type="EMBL" id="ORX84785.1"/>
    </source>
</evidence>
<dbReference type="STRING" id="1314790.A0A1Y1XGA9"/>
<comment type="subcellular location">
    <subcellularLocation>
        <location evidence="1">Mitochondrion inner membrane</location>
    </subcellularLocation>
</comment>
<name>A0A1Y1XGA9_9FUNG</name>
<evidence type="ECO:0000256" key="1">
    <source>
        <dbReference type="RuleBase" id="RU363021"/>
    </source>
</evidence>
<keyword evidence="1" id="KW-0472">Membrane</keyword>
<evidence type="ECO:0000256" key="2">
    <source>
        <dbReference type="SAM" id="Coils"/>
    </source>
</evidence>
<keyword evidence="3" id="KW-0732">Signal</keyword>
<dbReference type="Pfam" id="PF09769">
    <property type="entry name" value="ApoO"/>
    <property type="match status" value="1"/>
</dbReference>
<keyword evidence="1" id="KW-0496">Mitochondrion</keyword>
<feature type="signal peptide" evidence="3">
    <location>
        <begin position="1"/>
        <end position="20"/>
    </location>
</feature>
<dbReference type="AlphaFoldDB" id="A0A1Y1XGA9"/>
<comment type="function">
    <text evidence="1">Component of the MICOS complex, a large protein complex of the mitochondrial inner membrane that plays crucial roles in the maintenance of crista junctions, inner membrane architecture, and formation of contact sites to the outer membrane.</text>
</comment>
<sequence>MFRLTNKIVPSLLLVGSVAGASRPTQIVHCEAKEEPRKESKLRIYDEQQEHVLIVEEPTKLEETIRDFRIVATQYLQEAQARTQEFLDECYKTEKQIESNVSQVIPKHEKLMPGSLYVLVAGLAGSIASRNKNFLLRTIYPLTFATASSFYFLPETSRAVFSTLRQKIEEHPAAQEQIKLAKEQMQQLKVDVNSKVQETVENIGIGSQVTSVISQVRETVEKIAPSRSAEANVAPQLISEETAAQIINLDTVLAQPGSKAPIKEN</sequence>
<dbReference type="PANTHER" id="PTHR28268:SF1">
    <property type="entry name" value="MICOS SUBUNIT MIC26"/>
    <property type="match status" value="1"/>
</dbReference>
<comment type="caution">
    <text evidence="4">The sequence shown here is derived from an EMBL/GenBank/DDBJ whole genome shotgun (WGS) entry which is preliminary data.</text>
</comment>
<organism evidence="4 5">
    <name type="scientific">Basidiobolus meristosporus CBS 931.73</name>
    <dbReference type="NCBI Taxonomy" id="1314790"/>
    <lineage>
        <taxon>Eukaryota</taxon>
        <taxon>Fungi</taxon>
        <taxon>Fungi incertae sedis</taxon>
        <taxon>Zoopagomycota</taxon>
        <taxon>Entomophthoromycotina</taxon>
        <taxon>Basidiobolomycetes</taxon>
        <taxon>Basidiobolales</taxon>
        <taxon>Basidiobolaceae</taxon>
        <taxon>Basidiobolus</taxon>
    </lineage>
</organism>
<dbReference type="OrthoDB" id="2399148at2759"/>
<dbReference type="GO" id="GO:0044284">
    <property type="term" value="C:mitochondrial crista junction"/>
    <property type="evidence" value="ECO:0007669"/>
    <property type="project" value="TreeGrafter"/>
</dbReference>
<proteinExistence type="predicted"/>
<evidence type="ECO:0000313" key="5">
    <source>
        <dbReference type="Proteomes" id="UP000193498"/>
    </source>
</evidence>